<dbReference type="CDD" id="cd14014">
    <property type="entry name" value="STKc_PknB_like"/>
    <property type="match status" value="1"/>
</dbReference>
<comment type="caution">
    <text evidence="9">The sequence shown here is derived from an EMBL/GenBank/DDBJ whole genome shotgun (WGS) entry which is preliminary data.</text>
</comment>
<keyword evidence="2 5" id="KW-0547">Nucleotide-binding</keyword>
<name>A0A367F7L4_9ACTN</name>
<dbReference type="InterPro" id="IPR008271">
    <property type="entry name" value="Ser/Thr_kinase_AS"/>
</dbReference>
<feature type="transmembrane region" description="Helical" evidence="7">
    <location>
        <begin position="362"/>
        <end position="384"/>
    </location>
</feature>
<dbReference type="SUPFAM" id="SSF50998">
    <property type="entry name" value="Quinoprotein alcohol dehydrogenase-like"/>
    <property type="match status" value="1"/>
</dbReference>
<keyword evidence="7" id="KW-0472">Membrane</keyword>
<dbReference type="GO" id="GO:0005524">
    <property type="term" value="F:ATP binding"/>
    <property type="evidence" value="ECO:0007669"/>
    <property type="project" value="UniProtKB-UniRule"/>
</dbReference>
<evidence type="ECO:0000313" key="10">
    <source>
        <dbReference type="Proteomes" id="UP000252914"/>
    </source>
</evidence>
<dbReference type="SMART" id="SM00220">
    <property type="entry name" value="S_TKc"/>
    <property type="match status" value="1"/>
</dbReference>
<protein>
    <submittedName>
        <fullName evidence="9">Serine/threonine protein kinase</fullName>
    </submittedName>
</protein>
<keyword evidence="7" id="KW-0812">Transmembrane</keyword>
<dbReference type="InterPro" id="IPR011047">
    <property type="entry name" value="Quinoprotein_ADH-like_sf"/>
</dbReference>
<dbReference type="Gene3D" id="2.130.10.10">
    <property type="entry name" value="YVTN repeat-like/Quinoprotein amine dehydrogenase"/>
    <property type="match status" value="1"/>
</dbReference>
<keyword evidence="1" id="KW-0808">Transferase</keyword>
<keyword evidence="9" id="KW-0723">Serine/threonine-protein kinase</keyword>
<keyword evidence="10" id="KW-1185">Reference proteome</keyword>
<evidence type="ECO:0000256" key="2">
    <source>
        <dbReference type="ARBA" id="ARBA00022741"/>
    </source>
</evidence>
<feature type="compositionally biased region" description="Basic and acidic residues" evidence="6">
    <location>
        <begin position="388"/>
        <end position="397"/>
    </location>
</feature>
<feature type="compositionally biased region" description="Basic and acidic residues" evidence="6">
    <location>
        <begin position="280"/>
        <end position="292"/>
    </location>
</feature>
<dbReference type="SUPFAM" id="SSF56112">
    <property type="entry name" value="Protein kinase-like (PK-like)"/>
    <property type="match status" value="1"/>
</dbReference>
<feature type="binding site" evidence="5">
    <location>
        <position position="47"/>
    </location>
    <ligand>
        <name>ATP</name>
        <dbReference type="ChEBI" id="CHEBI:30616"/>
    </ligand>
</feature>
<evidence type="ECO:0000256" key="7">
    <source>
        <dbReference type="SAM" id="Phobius"/>
    </source>
</evidence>
<dbReference type="InterPro" id="IPR000719">
    <property type="entry name" value="Prot_kinase_dom"/>
</dbReference>
<dbReference type="Pfam" id="PF00069">
    <property type="entry name" value="Pkinase"/>
    <property type="match status" value="1"/>
</dbReference>
<accession>A0A367F7L4</accession>
<keyword evidence="4 5" id="KW-0067">ATP-binding</keyword>
<dbReference type="InterPro" id="IPR011009">
    <property type="entry name" value="Kinase-like_dom_sf"/>
</dbReference>
<dbReference type="EMBL" id="QOIN01000034">
    <property type="protein sequence ID" value="RCG26358.1"/>
    <property type="molecule type" value="Genomic_DNA"/>
</dbReference>
<keyword evidence="3 9" id="KW-0418">Kinase</keyword>
<evidence type="ECO:0000256" key="1">
    <source>
        <dbReference type="ARBA" id="ARBA00022679"/>
    </source>
</evidence>
<gene>
    <name evidence="9" type="ORF">DTL70_07170</name>
</gene>
<feature type="compositionally biased region" description="Low complexity" evidence="6">
    <location>
        <begin position="300"/>
        <end position="343"/>
    </location>
</feature>
<evidence type="ECO:0000256" key="3">
    <source>
        <dbReference type="ARBA" id="ARBA00022777"/>
    </source>
</evidence>
<dbReference type="PANTHER" id="PTHR43289">
    <property type="entry name" value="MITOGEN-ACTIVATED PROTEIN KINASE KINASE KINASE 20-RELATED"/>
    <property type="match status" value="1"/>
</dbReference>
<keyword evidence="7" id="KW-1133">Transmembrane helix</keyword>
<proteinExistence type="predicted"/>
<dbReference type="RefSeq" id="WP_114021009.1">
    <property type="nucleotide sequence ID" value="NZ_QOIN01000034.1"/>
</dbReference>
<sequence>MAADGSPERSGTGPWFGPYRAERLLGRGGMGQVYLAHDAAGRAAAVKVVHSFLARDREFRVRFRREVAAAGAVDSPRTAALLAADPDADLPWLASQYIEGPTLSTLLRVRGPLNEPHLRGLAAALAAALGAIHGAGLVHRDLKPSNVLIGADGPYVIDFGIARAADATRLTGTGAVLGSAGYAAPEQLTRGVGEAAGDVFALGAVLATAATGRRPFGAGPAHVAAHRTVHGEPDLAGVPQDLLPVIAACLEKDPDQRPALSAVRALDPHGEVSWAALSTVRDRSQEQGEDWHLAPPAPSPRDASPAPAAAPRDTSPTSAPTRRDAPSVPGASAAPPPASAARRPAGRPPVPRGARRRRVVRAAGGVGLAVVVSAALACGVWWTWRGGDDRPPGDDVGRAGPPAPSSSPVTDPGAPGGDRELPAPSSRVRDVSLAAGAWTTTWDNLTPEPEAGEDVNAVRGSDLLGAWLTEDAVVRANEHDVRAYDRRTGRALWKATPPRHGLVPCAMSRTAEHGIGAVAFGRSRRPDEGCDQLAAIRLDDGQTVWRTGLRPEKREVDRVRTTVGIARGRVVVHSFSGLVAYDLGDGRAVWRRSWRHDGCGLSSVRAARAVVAVVSSCREGKKGSDEAARTRVSQLNADDGTVRWSTKLTEKATGASINTVRPLSVRLYLRDSDALPLQVFGPDGTAQPPLENEQPFGTLKTSAGLPSRPEIFGWKDTVVTTYYTRSDEARFGVAAIDTRTGKVRWHRPALDGVPELYGVDGDGALAVDERDGALGGTQLLRMDLSDGDVRTGGTLPTRDTGPVGTLLARKDTVLLFPSLDTAEGVAVLAAPGT</sequence>
<dbReference type="PROSITE" id="PS50011">
    <property type="entry name" value="PROTEIN_KINASE_DOM"/>
    <property type="match status" value="1"/>
</dbReference>
<dbReference type="InterPro" id="IPR017441">
    <property type="entry name" value="Protein_kinase_ATP_BS"/>
</dbReference>
<reference evidence="9 10" key="1">
    <citation type="submission" date="2018-06" db="EMBL/GenBank/DDBJ databases">
        <title>Streptomyces reniochalinae sp. nov. and Streptomyces diacarnus sp. nov. from marine sponges.</title>
        <authorList>
            <person name="Li L."/>
        </authorList>
    </citation>
    <scope>NUCLEOTIDE SEQUENCE [LARGE SCALE GENOMIC DNA]</scope>
    <source>
        <strain evidence="9 10">LHW51701</strain>
    </source>
</reference>
<dbReference type="AlphaFoldDB" id="A0A367F7L4"/>
<feature type="domain" description="Protein kinase" evidence="8">
    <location>
        <begin position="19"/>
        <end position="272"/>
    </location>
</feature>
<dbReference type="InterPro" id="IPR002372">
    <property type="entry name" value="PQQ_rpt_dom"/>
</dbReference>
<dbReference type="PROSITE" id="PS00107">
    <property type="entry name" value="PROTEIN_KINASE_ATP"/>
    <property type="match status" value="1"/>
</dbReference>
<evidence type="ECO:0000259" key="8">
    <source>
        <dbReference type="PROSITE" id="PS50011"/>
    </source>
</evidence>
<dbReference type="Proteomes" id="UP000252914">
    <property type="component" value="Unassembled WGS sequence"/>
</dbReference>
<dbReference type="InterPro" id="IPR015943">
    <property type="entry name" value="WD40/YVTN_repeat-like_dom_sf"/>
</dbReference>
<dbReference type="Pfam" id="PF13360">
    <property type="entry name" value="PQQ_2"/>
    <property type="match status" value="1"/>
</dbReference>
<evidence type="ECO:0000256" key="4">
    <source>
        <dbReference type="ARBA" id="ARBA00022840"/>
    </source>
</evidence>
<feature type="region of interest" description="Disordered" evidence="6">
    <location>
        <begin position="388"/>
        <end position="428"/>
    </location>
</feature>
<feature type="region of interest" description="Disordered" evidence="6">
    <location>
        <begin position="280"/>
        <end position="356"/>
    </location>
</feature>
<dbReference type="PANTHER" id="PTHR43289:SF34">
    <property type="entry name" value="SERINE_THREONINE-PROTEIN KINASE YBDM-RELATED"/>
    <property type="match status" value="1"/>
</dbReference>
<dbReference type="PROSITE" id="PS00108">
    <property type="entry name" value="PROTEIN_KINASE_ST"/>
    <property type="match status" value="1"/>
</dbReference>
<dbReference type="Gene3D" id="3.30.200.20">
    <property type="entry name" value="Phosphorylase Kinase, domain 1"/>
    <property type="match status" value="1"/>
</dbReference>
<evidence type="ECO:0000256" key="5">
    <source>
        <dbReference type="PROSITE-ProRule" id="PRU10141"/>
    </source>
</evidence>
<dbReference type="Gene3D" id="1.10.510.10">
    <property type="entry name" value="Transferase(Phosphotransferase) domain 1"/>
    <property type="match status" value="1"/>
</dbReference>
<evidence type="ECO:0000256" key="6">
    <source>
        <dbReference type="SAM" id="MobiDB-lite"/>
    </source>
</evidence>
<evidence type="ECO:0000313" key="9">
    <source>
        <dbReference type="EMBL" id="RCG26358.1"/>
    </source>
</evidence>
<dbReference type="GO" id="GO:0004674">
    <property type="term" value="F:protein serine/threonine kinase activity"/>
    <property type="evidence" value="ECO:0007669"/>
    <property type="project" value="UniProtKB-KW"/>
</dbReference>
<organism evidence="9 10">
    <name type="scientific">Streptomyces diacarni</name>
    <dbReference type="NCBI Taxonomy" id="2800381"/>
    <lineage>
        <taxon>Bacteria</taxon>
        <taxon>Bacillati</taxon>
        <taxon>Actinomycetota</taxon>
        <taxon>Actinomycetes</taxon>
        <taxon>Kitasatosporales</taxon>
        <taxon>Streptomycetaceae</taxon>
        <taxon>Streptomyces</taxon>
    </lineage>
</organism>